<dbReference type="EMBL" id="QGKV02001507">
    <property type="protein sequence ID" value="KAF3533111.1"/>
    <property type="molecule type" value="Genomic_DNA"/>
</dbReference>
<keyword evidence="3" id="KW-1185">Reference proteome</keyword>
<protein>
    <recommendedName>
        <fullName evidence="1">RNase H type-1 domain-containing protein</fullName>
    </recommendedName>
</protein>
<dbReference type="Pfam" id="PF13456">
    <property type="entry name" value="RVT_3"/>
    <property type="match status" value="1"/>
</dbReference>
<evidence type="ECO:0000259" key="1">
    <source>
        <dbReference type="Pfam" id="PF13456"/>
    </source>
</evidence>
<evidence type="ECO:0000313" key="3">
    <source>
        <dbReference type="Proteomes" id="UP000266723"/>
    </source>
</evidence>
<gene>
    <name evidence="2" type="ORF">DY000_02039357</name>
</gene>
<organism evidence="2 3">
    <name type="scientific">Brassica cretica</name>
    <name type="common">Mustard</name>
    <dbReference type="NCBI Taxonomy" id="69181"/>
    <lineage>
        <taxon>Eukaryota</taxon>
        <taxon>Viridiplantae</taxon>
        <taxon>Streptophyta</taxon>
        <taxon>Embryophyta</taxon>
        <taxon>Tracheophyta</taxon>
        <taxon>Spermatophyta</taxon>
        <taxon>Magnoliopsida</taxon>
        <taxon>eudicotyledons</taxon>
        <taxon>Gunneridae</taxon>
        <taxon>Pentapetalae</taxon>
        <taxon>rosids</taxon>
        <taxon>malvids</taxon>
        <taxon>Brassicales</taxon>
        <taxon>Brassicaceae</taxon>
        <taxon>Brassiceae</taxon>
        <taxon>Brassica</taxon>
    </lineage>
</organism>
<evidence type="ECO:0000313" key="2">
    <source>
        <dbReference type="EMBL" id="KAF3533111.1"/>
    </source>
</evidence>
<dbReference type="InterPro" id="IPR002156">
    <property type="entry name" value="RNaseH_domain"/>
</dbReference>
<accession>A0ABQ7BLR5</accession>
<feature type="domain" description="RNase H type-1" evidence="1">
    <location>
        <begin position="39"/>
        <end position="108"/>
    </location>
</feature>
<proteinExistence type="predicted"/>
<name>A0ABQ7BLR5_BRACR</name>
<comment type="caution">
    <text evidence="2">The sequence shown here is derived from an EMBL/GenBank/DDBJ whole genome shotgun (WGS) entry which is preliminary data.</text>
</comment>
<sequence length="118" mass="13209">MQLRCILELGHEERMLSVDHLNTDIKSTPRRITVHVNISSPLMAEALALRSSLLAAAALDITNIRVCSECQTLIRAIQNSHQIKEIFGIVSDIMQISSVFASISFSFFHDLRTEKPTC</sequence>
<reference evidence="2 3" key="1">
    <citation type="journal article" date="2020" name="BMC Genomics">
        <title>Intraspecific diversification of the crop wild relative Brassica cretica Lam. using demographic model selection.</title>
        <authorList>
            <person name="Kioukis A."/>
            <person name="Michalopoulou V.A."/>
            <person name="Briers L."/>
            <person name="Pirintsos S."/>
            <person name="Studholme D.J."/>
            <person name="Pavlidis P."/>
            <person name="Sarris P.F."/>
        </authorList>
    </citation>
    <scope>NUCLEOTIDE SEQUENCE [LARGE SCALE GENOMIC DNA]</scope>
    <source>
        <strain evidence="3">cv. PFS-1207/04</strain>
    </source>
</reference>
<dbReference type="Proteomes" id="UP000266723">
    <property type="component" value="Unassembled WGS sequence"/>
</dbReference>